<protein>
    <submittedName>
        <fullName evidence="1">Uncharacterized protein</fullName>
    </submittedName>
</protein>
<reference evidence="1" key="1">
    <citation type="submission" date="2021-01" db="EMBL/GenBank/DDBJ databases">
        <authorList>
            <person name="Corre E."/>
            <person name="Pelletier E."/>
            <person name="Niang G."/>
            <person name="Scheremetjew M."/>
            <person name="Finn R."/>
            <person name="Kale V."/>
            <person name="Holt S."/>
            <person name="Cochrane G."/>
            <person name="Meng A."/>
            <person name="Brown T."/>
            <person name="Cohen L."/>
        </authorList>
    </citation>
    <scope>NUCLEOTIDE SEQUENCE</scope>
    <source>
        <strain evidence="1">WS</strain>
    </source>
</reference>
<organism evidence="1">
    <name type="scientific">Percolomonas cosmopolitus</name>
    <dbReference type="NCBI Taxonomy" id="63605"/>
    <lineage>
        <taxon>Eukaryota</taxon>
        <taxon>Discoba</taxon>
        <taxon>Heterolobosea</taxon>
        <taxon>Tetramitia</taxon>
        <taxon>Eutetramitia</taxon>
        <taxon>Percolomonadidae</taxon>
        <taxon>Percolomonas</taxon>
    </lineage>
</organism>
<gene>
    <name evidence="1" type="ORF">PCOS0759_LOCUS9274</name>
</gene>
<name>A0A7S1PI02_9EUKA</name>
<proteinExistence type="predicted"/>
<accession>A0A7S1PI02</accession>
<dbReference type="SUPFAM" id="SSF102405">
    <property type="entry name" value="MCP/YpsA-like"/>
    <property type="match status" value="1"/>
</dbReference>
<dbReference type="EMBL" id="HBGD01011254">
    <property type="protein sequence ID" value="CAD9086020.1"/>
    <property type="molecule type" value="Transcribed_RNA"/>
</dbReference>
<sequence length="209" mass="23281">MSSIKSEPKPRIVAPSLKRKRQNTLFSFFSSKKAKQAFFGVEKIISGGQCGADQGALEAAYDLKIATGGFAPANFRTEKGSNSELQTKYNLVAINSSDYTKRTRMNVDNSDGTIAFRFHKSRGTDKTIGYAQTKKWTDGKIKSMNRTETQYKPVCVVTQVQDEKEAAQCIREFIQTNRLKVLNVAGHRESQSKDLSGRVKRILKSALAD</sequence>
<dbReference type="Pfam" id="PF12694">
    <property type="entry name" value="cpYpsA"/>
    <property type="match status" value="1"/>
</dbReference>
<dbReference type="Gene3D" id="3.40.50.450">
    <property type="match status" value="1"/>
</dbReference>
<dbReference type="InterPro" id="IPR024755">
    <property type="entry name" value="cpYpsA"/>
</dbReference>
<dbReference type="AlphaFoldDB" id="A0A7S1PI02"/>
<evidence type="ECO:0000313" key="1">
    <source>
        <dbReference type="EMBL" id="CAD9086020.1"/>
    </source>
</evidence>